<evidence type="ECO:0000259" key="3">
    <source>
        <dbReference type="Pfam" id="PF00884"/>
    </source>
</evidence>
<dbReference type="Proteomes" id="UP000315145">
    <property type="component" value="Unassembled WGS sequence"/>
</dbReference>
<dbReference type="PANTHER" id="PTHR42693:SF53">
    <property type="entry name" value="ENDO-4-O-SULFATASE"/>
    <property type="match status" value="1"/>
</dbReference>
<dbReference type="CDD" id="cd16027">
    <property type="entry name" value="SGSH"/>
    <property type="match status" value="1"/>
</dbReference>
<keyword evidence="2" id="KW-0378">Hydrolase</keyword>
<keyword evidence="6" id="KW-1185">Reference proteome</keyword>
<dbReference type="RefSeq" id="WP_144116343.1">
    <property type="nucleotide sequence ID" value="NZ_JACHGE010000006.1"/>
</dbReference>
<reference evidence="4 7" key="1">
    <citation type="journal article" date="2015" name="Int. J. Syst. Evol. Microbiol.">
        <title>Algibacter amylolyticus sp. nov., isolated from intertidal sediment.</title>
        <authorList>
            <person name="Zhang D.C."/>
            <person name="Wu J."/>
            <person name="Neuner K."/>
            <person name="Yao J."/>
            <person name="Margesin R."/>
        </authorList>
    </citation>
    <scope>NUCLEOTIDE SEQUENCE [LARGE SCALE GENOMIC DNA]</scope>
    <source>
        <strain evidence="4 7">RU-4-M-4</strain>
    </source>
</reference>
<dbReference type="Pfam" id="PF00884">
    <property type="entry name" value="Sulfatase"/>
    <property type="match status" value="1"/>
</dbReference>
<dbReference type="SUPFAM" id="SSF53649">
    <property type="entry name" value="Alkaline phosphatase-like"/>
    <property type="match status" value="1"/>
</dbReference>
<gene>
    <name evidence="4" type="ORF">F2B50_08955</name>
    <name evidence="5" type="ORF">FPF71_08955</name>
</gene>
<dbReference type="EMBL" id="VWRS01000005">
    <property type="protein sequence ID" value="KAA5824800.1"/>
    <property type="molecule type" value="Genomic_DNA"/>
</dbReference>
<protein>
    <submittedName>
        <fullName evidence="4">Sulfatase</fullName>
    </submittedName>
</protein>
<dbReference type="OrthoDB" id="9789742at2"/>
<sequence length="491" mass="57140">MLKIIKYLNIGILLVMTSCLNSSSDKNSKALNDNKTLSEKKPNILWIIADDLGVDLGCYGNDLIYTPNLDKLASQGARYTNMFTVSAVCSVSRSSMITGMYPTSINCHQHRTQFKDSLPNHVKPINEYFKNAGYYVTNKGKTDYNFIHTQEDLFDGKQWENRKSGQPFFSQIQIKYPHRPFVKDTVHPINPKDVKLPPYYVNHPLARKDWAMYLETVQQVDKEVGEILNKLDKEGLSENTVVMFIGDQGRPMVRSKQFLYDAGIQTPFIMRWPGKIKPGTVNDQLINNLDLATTSLKIANATVPEYIQSKDFLQSDSQRDYVYAMRDRRDETVDRIRMVRSKKYKYIRNYYTDRPYTQFNAYKKNFYPVLTLMQVMYKKGELNADQAPFFSKFRPSEEFYDLSADPFELHNLADSETHNSEKTKLENELNKWLKETDLGTYPEDQKEIEFANQLMQGKFKQKMEAKGLSPDISDEAYLNYWEKTLLSKDRK</sequence>
<evidence type="ECO:0000256" key="1">
    <source>
        <dbReference type="ARBA" id="ARBA00008779"/>
    </source>
</evidence>
<comment type="caution">
    <text evidence="4">The sequence shown here is derived from an EMBL/GenBank/DDBJ whole genome shotgun (WGS) entry which is preliminary data.</text>
</comment>
<feature type="domain" description="Sulfatase N-terminal" evidence="3">
    <location>
        <begin position="147"/>
        <end position="300"/>
    </location>
</feature>
<dbReference type="PROSITE" id="PS51257">
    <property type="entry name" value="PROKAR_LIPOPROTEIN"/>
    <property type="match status" value="1"/>
</dbReference>
<name>A0A5M7B816_9FLAO</name>
<dbReference type="InterPro" id="IPR050738">
    <property type="entry name" value="Sulfatase"/>
</dbReference>
<dbReference type="InterPro" id="IPR017850">
    <property type="entry name" value="Alkaline_phosphatase_core_sf"/>
</dbReference>
<dbReference type="PANTHER" id="PTHR42693">
    <property type="entry name" value="ARYLSULFATASE FAMILY MEMBER"/>
    <property type="match status" value="1"/>
</dbReference>
<dbReference type="Gene3D" id="3.40.720.10">
    <property type="entry name" value="Alkaline Phosphatase, subunit A"/>
    <property type="match status" value="1"/>
</dbReference>
<comment type="similarity">
    <text evidence="1">Belongs to the sulfatase family.</text>
</comment>
<proteinExistence type="inferred from homology"/>
<evidence type="ECO:0000256" key="2">
    <source>
        <dbReference type="ARBA" id="ARBA00022801"/>
    </source>
</evidence>
<evidence type="ECO:0000313" key="7">
    <source>
        <dbReference type="Proteomes" id="UP000322315"/>
    </source>
</evidence>
<dbReference type="InterPro" id="IPR000917">
    <property type="entry name" value="Sulfatase_N"/>
</dbReference>
<evidence type="ECO:0000313" key="4">
    <source>
        <dbReference type="EMBL" id="KAA5824800.1"/>
    </source>
</evidence>
<dbReference type="AlphaFoldDB" id="A0A5M7B816"/>
<evidence type="ECO:0000313" key="6">
    <source>
        <dbReference type="Proteomes" id="UP000315145"/>
    </source>
</evidence>
<reference evidence="4" key="3">
    <citation type="submission" date="2019-09" db="EMBL/GenBank/DDBJ databases">
        <authorList>
            <person name="Zhang D.-C."/>
        </authorList>
    </citation>
    <scope>NUCLEOTIDE SEQUENCE</scope>
    <source>
        <strain evidence="4">RU-4-M-4</strain>
    </source>
</reference>
<dbReference type="Proteomes" id="UP000322315">
    <property type="component" value="Unassembled WGS sequence"/>
</dbReference>
<accession>A0A5M7B816</accession>
<dbReference type="GO" id="GO:0004065">
    <property type="term" value="F:arylsulfatase activity"/>
    <property type="evidence" value="ECO:0007669"/>
    <property type="project" value="TreeGrafter"/>
</dbReference>
<dbReference type="EMBL" id="VMBF01000005">
    <property type="protein sequence ID" value="TSJ75965.1"/>
    <property type="molecule type" value="Genomic_DNA"/>
</dbReference>
<reference evidence="5 6" key="2">
    <citation type="submission" date="2019-07" db="EMBL/GenBank/DDBJ databases">
        <title>Algibacter marinivivus sp. nov., isolated from the surface of a marine red alga.</title>
        <authorList>
            <person name="Zhong X."/>
            <person name="Xu W."/>
            <person name="Zhang Y."/>
            <person name="Zhang Q."/>
            <person name="Du Z."/>
        </authorList>
    </citation>
    <scope>NUCLEOTIDE SEQUENCE [LARGE SCALE GENOMIC DNA]</scope>
    <source>
        <strain evidence="5 6">RU-4-M-4</strain>
    </source>
</reference>
<organism evidence="4 7">
    <name type="scientific">Algibacter amylolyticus</name>
    <dbReference type="NCBI Taxonomy" id="1608400"/>
    <lineage>
        <taxon>Bacteria</taxon>
        <taxon>Pseudomonadati</taxon>
        <taxon>Bacteroidota</taxon>
        <taxon>Flavobacteriia</taxon>
        <taxon>Flavobacteriales</taxon>
        <taxon>Flavobacteriaceae</taxon>
        <taxon>Algibacter</taxon>
    </lineage>
</organism>
<evidence type="ECO:0000313" key="5">
    <source>
        <dbReference type="EMBL" id="TSJ75965.1"/>
    </source>
</evidence>